<accession>A0A3M7S571</accession>
<evidence type="ECO:0000313" key="2">
    <source>
        <dbReference type="Proteomes" id="UP000276133"/>
    </source>
</evidence>
<comment type="caution">
    <text evidence="1">The sequence shown here is derived from an EMBL/GenBank/DDBJ whole genome shotgun (WGS) entry which is preliminary data.</text>
</comment>
<evidence type="ECO:0000313" key="1">
    <source>
        <dbReference type="EMBL" id="RNA30911.1"/>
    </source>
</evidence>
<dbReference type="Proteomes" id="UP000276133">
    <property type="component" value="Unassembled WGS sequence"/>
</dbReference>
<sequence length="68" mass="8255">MITQIRDRRKEIEAKMKEIKKCKVLEAHRLKSDYRVQQPFISVENQYKSINFDTAVMVKFVCQQRYCI</sequence>
<protein>
    <submittedName>
        <fullName evidence="1">Uncharacterized protein</fullName>
    </submittedName>
</protein>
<keyword evidence="2" id="KW-1185">Reference proteome</keyword>
<name>A0A3M7S571_BRAPC</name>
<reference evidence="1 2" key="1">
    <citation type="journal article" date="2018" name="Sci. Rep.">
        <title>Genomic signatures of local adaptation to the degree of environmental predictability in rotifers.</title>
        <authorList>
            <person name="Franch-Gras L."/>
            <person name="Hahn C."/>
            <person name="Garcia-Roger E.M."/>
            <person name="Carmona M.J."/>
            <person name="Serra M."/>
            <person name="Gomez A."/>
        </authorList>
    </citation>
    <scope>NUCLEOTIDE SEQUENCE [LARGE SCALE GENOMIC DNA]</scope>
    <source>
        <strain evidence="1">HYR1</strain>
    </source>
</reference>
<proteinExistence type="predicted"/>
<organism evidence="1 2">
    <name type="scientific">Brachionus plicatilis</name>
    <name type="common">Marine rotifer</name>
    <name type="synonym">Brachionus muelleri</name>
    <dbReference type="NCBI Taxonomy" id="10195"/>
    <lineage>
        <taxon>Eukaryota</taxon>
        <taxon>Metazoa</taxon>
        <taxon>Spiralia</taxon>
        <taxon>Gnathifera</taxon>
        <taxon>Rotifera</taxon>
        <taxon>Eurotatoria</taxon>
        <taxon>Monogononta</taxon>
        <taxon>Pseudotrocha</taxon>
        <taxon>Ploima</taxon>
        <taxon>Brachionidae</taxon>
        <taxon>Brachionus</taxon>
    </lineage>
</organism>
<gene>
    <name evidence="1" type="ORF">BpHYR1_012844</name>
</gene>
<dbReference type="EMBL" id="REGN01002022">
    <property type="protein sequence ID" value="RNA30911.1"/>
    <property type="molecule type" value="Genomic_DNA"/>
</dbReference>
<dbReference type="AlphaFoldDB" id="A0A3M7S571"/>